<dbReference type="AlphaFoldDB" id="A0A4Q0Y3B8"/>
<evidence type="ECO:0000313" key="1">
    <source>
        <dbReference type="EMBL" id="RXJ64602.1"/>
    </source>
</evidence>
<gene>
    <name evidence="1" type="ORF">CRV06_01195</name>
</gene>
<organism evidence="1 2">
    <name type="scientific">Halarcobacter anaerophilus</name>
    <dbReference type="NCBI Taxonomy" id="877500"/>
    <lineage>
        <taxon>Bacteria</taxon>
        <taxon>Pseudomonadati</taxon>
        <taxon>Campylobacterota</taxon>
        <taxon>Epsilonproteobacteria</taxon>
        <taxon>Campylobacterales</taxon>
        <taxon>Arcobacteraceae</taxon>
        <taxon>Halarcobacter</taxon>
    </lineage>
</organism>
<reference evidence="1 2" key="1">
    <citation type="submission" date="2017-10" db="EMBL/GenBank/DDBJ databases">
        <title>Genomics of the genus Arcobacter.</title>
        <authorList>
            <person name="Perez-Cataluna A."/>
            <person name="Figueras M.J."/>
        </authorList>
    </citation>
    <scope>NUCLEOTIDE SEQUENCE [LARGE SCALE GENOMIC DNA]</scope>
    <source>
        <strain evidence="1 2">DSM 24636</strain>
    </source>
</reference>
<protein>
    <submittedName>
        <fullName evidence="1">Uncharacterized protein</fullName>
    </submittedName>
</protein>
<proteinExistence type="predicted"/>
<keyword evidence="2" id="KW-1185">Reference proteome</keyword>
<dbReference type="Proteomes" id="UP000290191">
    <property type="component" value="Unassembled WGS sequence"/>
</dbReference>
<dbReference type="OrthoDB" id="8617654at2"/>
<accession>A0A4Q0Y3B8</accession>
<evidence type="ECO:0000313" key="2">
    <source>
        <dbReference type="Proteomes" id="UP000290191"/>
    </source>
</evidence>
<sequence length="237" mass="28053">MGHFIGQLKNNSGFNKIFDRDSEFTQIKQDNEVFFDTELDFSDSVDYTMVRPDHKLEAEKYYFLDYSQSEGGILNSIQRYFNTLDSTAEIATLIQVNLDKIELLIYGKKINNKYKVNIQAITPKYFIKSKNYLKIFDGHIEYKHEKNVLEFKDQIDIFIDENEKKIYFKHFNYLKKIDDSFIELYQEASDEEQGTFIEEVNSHENFEIDDSKLKLQTTNLKKLKFALDNGMVKEVLS</sequence>
<dbReference type="RefSeq" id="WP_129081004.1">
    <property type="nucleotide sequence ID" value="NZ_CP041070.1"/>
</dbReference>
<dbReference type="EMBL" id="PDKO01000001">
    <property type="protein sequence ID" value="RXJ64602.1"/>
    <property type="molecule type" value="Genomic_DNA"/>
</dbReference>
<comment type="caution">
    <text evidence="1">The sequence shown here is derived from an EMBL/GenBank/DDBJ whole genome shotgun (WGS) entry which is preliminary data.</text>
</comment>
<name>A0A4Q0Y3B8_9BACT</name>